<comment type="subcellular location">
    <subcellularLocation>
        <location evidence="2">Secreted</location>
    </subcellularLocation>
</comment>
<dbReference type="PANTHER" id="PTHR19441:SF34">
    <property type="entry name" value="WAP FOUR-DISULFIDE CORE DOMAIN PROTEIN 2"/>
    <property type="match status" value="1"/>
</dbReference>
<keyword evidence="4" id="KW-0929">Antimicrobial</keyword>
<dbReference type="GO" id="GO:0019731">
    <property type="term" value="P:antibacterial humoral response"/>
    <property type="evidence" value="ECO:0007669"/>
    <property type="project" value="TreeGrafter"/>
</dbReference>
<dbReference type="CDD" id="cd00199">
    <property type="entry name" value="WAP"/>
    <property type="match status" value="2"/>
</dbReference>
<dbReference type="PANTHER" id="PTHR19441">
    <property type="entry name" value="WHEY ACDIC PROTEIN WAP"/>
    <property type="match status" value="1"/>
</dbReference>
<evidence type="ECO:0000256" key="9">
    <source>
        <dbReference type="ARBA" id="ARBA00035122"/>
    </source>
</evidence>
<reference evidence="11" key="2">
    <citation type="submission" date="2025-09" db="UniProtKB">
        <authorList>
            <consortium name="Ensembl"/>
        </authorList>
    </citation>
    <scope>IDENTIFICATION</scope>
</reference>
<accession>A0A8C5SKC5</accession>
<evidence type="ECO:0000256" key="4">
    <source>
        <dbReference type="ARBA" id="ARBA00022529"/>
    </source>
</evidence>
<dbReference type="GeneTree" id="ENSGT01140000285085"/>
<evidence type="ECO:0000313" key="12">
    <source>
        <dbReference type="Proteomes" id="UP000694406"/>
    </source>
</evidence>
<dbReference type="Gene3D" id="4.10.75.10">
    <property type="entry name" value="Elafin-like"/>
    <property type="match status" value="2"/>
</dbReference>
<feature type="domain" description="WAP" evidence="10">
    <location>
        <begin position="75"/>
        <end position="123"/>
    </location>
</feature>
<keyword evidence="6" id="KW-0677">Repeat</keyword>
<dbReference type="FunFam" id="4.10.75.10:FF:000001">
    <property type="entry name" value="Anosmin 1"/>
    <property type="match status" value="1"/>
</dbReference>
<evidence type="ECO:0000256" key="2">
    <source>
        <dbReference type="ARBA" id="ARBA00004613"/>
    </source>
</evidence>
<dbReference type="InterPro" id="IPR050514">
    <property type="entry name" value="WAP_four-disulfide_core"/>
</dbReference>
<evidence type="ECO:0000259" key="10">
    <source>
        <dbReference type="PROSITE" id="PS51390"/>
    </source>
</evidence>
<comment type="similarity">
    <text evidence="9">Belongs to the venom waprin family.</text>
</comment>
<dbReference type="GO" id="GO:0045087">
    <property type="term" value="P:innate immune response"/>
    <property type="evidence" value="ECO:0007669"/>
    <property type="project" value="TreeGrafter"/>
</dbReference>
<evidence type="ECO:0000256" key="7">
    <source>
        <dbReference type="ARBA" id="ARBA00023022"/>
    </source>
</evidence>
<keyword evidence="7" id="KW-0044">Antibiotic</keyword>
<dbReference type="SUPFAM" id="SSF57256">
    <property type="entry name" value="Elafin-like"/>
    <property type="match status" value="2"/>
</dbReference>
<comment type="function">
    <text evidence="1">Damages membranes of susceptible bacteria. Has no hemolytic activity. Not toxic to mice. Does not inhibit the proteinases elastase and cathepsin G.</text>
</comment>
<reference evidence="11" key="1">
    <citation type="submission" date="2025-08" db="UniProtKB">
        <authorList>
            <consortium name="Ensembl"/>
        </authorList>
    </citation>
    <scope>IDENTIFICATION</scope>
</reference>
<keyword evidence="5" id="KW-0732">Signal</keyword>
<dbReference type="Proteomes" id="UP000694406">
    <property type="component" value="Unplaced"/>
</dbReference>
<dbReference type="InterPro" id="IPR008197">
    <property type="entry name" value="WAP_dom"/>
</dbReference>
<name>A0A8C5SKC5_LATLA</name>
<keyword evidence="12" id="KW-1185">Reference proteome</keyword>
<dbReference type="PROSITE" id="PS51390">
    <property type="entry name" value="WAP"/>
    <property type="match status" value="2"/>
</dbReference>
<dbReference type="Ensembl" id="ENSLLTT00000018460.1">
    <property type="protein sequence ID" value="ENSLLTP00000017800.1"/>
    <property type="gene ID" value="ENSLLTG00000013484.1"/>
</dbReference>
<dbReference type="PRINTS" id="PR00003">
    <property type="entry name" value="4DISULPHCORE"/>
</dbReference>
<organism evidence="11 12">
    <name type="scientific">Laticauda laticaudata</name>
    <name type="common">Blue-ringed sea krait</name>
    <name type="synonym">Blue-lipped sea krait</name>
    <dbReference type="NCBI Taxonomy" id="8630"/>
    <lineage>
        <taxon>Eukaryota</taxon>
        <taxon>Metazoa</taxon>
        <taxon>Chordata</taxon>
        <taxon>Craniata</taxon>
        <taxon>Vertebrata</taxon>
        <taxon>Euteleostomi</taxon>
        <taxon>Lepidosauria</taxon>
        <taxon>Squamata</taxon>
        <taxon>Bifurcata</taxon>
        <taxon>Unidentata</taxon>
        <taxon>Episquamata</taxon>
        <taxon>Toxicofera</taxon>
        <taxon>Serpentes</taxon>
        <taxon>Colubroidea</taxon>
        <taxon>Elapidae</taxon>
        <taxon>Laticaudinae</taxon>
        <taxon>Laticauda</taxon>
    </lineage>
</organism>
<keyword evidence="8" id="KW-1015">Disulfide bond</keyword>
<evidence type="ECO:0000313" key="11">
    <source>
        <dbReference type="Ensembl" id="ENSLLTP00000017800.1"/>
    </source>
</evidence>
<evidence type="ECO:0000256" key="1">
    <source>
        <dbReference type="ARBA" id="ARBA00002473"/>
    </source>
</evidence>
<proteinExistence type="inferred from homology"/>
<protein>
    <recommendedName>
        <fullName evidence="10">WAP domain-containing protein</fullName>
    </recommendedName>
</protein>
<dbReference type="GO" id="GO:0005615">
    <property type="term" value="C:extracellular space"/>
    <property type="evidence" value="ECO:0007669"/>
    <property type="project" value="TreeGrafter"/>
</dbReference>
<evidence type="ECO:0000256" key="3">
    <source>
        <dbReference type="ARBA" id="ARBA00022525"/>
    </source>
</evidence>
<evidence type="ECO:0000256" key="8">
    <source>
        <dbReference type="ARBA" id="ARBA00023157"/>
    </source>
</evidence>
<keyword evidence="3" id="KW-0964">Secreted</keyword>
<dbReference type="Pfam" id="PF00095">
    <property type="entry name" value="WAP"/>
    <property type="match status" value="2"/>
</dbReference>
<sequence length="158" mass="17379">MTGHSVQPFGRCPLALLHADLLGNQRVHIVDFKPGECPKVKIDPDYPCNQDCACDSECEGNKKCCPVGCARECFSPEKAGICPQAELERPNGNCTEECQSDAHCEGNQKCCQTGCGTSCWIPDGIPRRLLTIFSLETKIWDWRGQEKGIDLCLMGICI</sequence>
<dbReference type="InterPro" id="IPR036645">
    <property type="entry name" value="Elafin-like_sf"/>
</dbReference>
<feature type="domain" description="WAP" evidence="10">
    <location>
        <begin position="30"/>
        <end position="73"/>
    </location>
</feature>
<dbReference type="GO" id="GO:0004867">
    <property type="term" value="F:serine-type endopeptidase inhibitor activity"/>
    <property type="evidence" value="ECO:0007669"/>
    <property type="project" value="TreeGrafter"/>
</dbReference>
<evidence type="ECO:0000256" key="6">
    <source>
        <dbReference type="ARBA" id="ARBA00022737"/>
    </source>
</evidence>
<dbReference type="AlphaFoldDB" id="A0A8C5SKC5"/>
<evidence type="ECO:0000256" key="5">
    <source>
        <dbReference type="ARBA" id="ARBA00022729"/>
    </source>
</evidence>
<dbReference type="SMART" id="SM00217">
    <property type="entry name" value="WAP"/>
    <property type="match status" value="2"/>
</dbReference>